<dbReference type="Proteomes" id="UP000253728">
    <property type="component" value="Unassembled WGS sequence"/>
</dbReference>
<feature type="transmembrane region" description="Helical" evidence="1">
    <location>
        <begin position="330"/>
        <end position="347"/>
    </location>
</feature>
<keyword evidence="1" id="KW-1133">Transmembrane helix</keyword>
<feature type="transmembrane region" description="Helical" evidence="1">
    <location>
        <begin position="231"/>
        <end position="254"/>
    </location>
</feature>
<keyword evidence="1" id="KW-0472">Membrane</keyword>
<sequence>MKIFTWPVVAGAALGIVAPLLTYNGNPGNMGFCAACFLRDTAGALGLHRAAPLQYIRPELIGLVLGALASAYFSKEFRPRGGSAPLARIMLGAFAMIGALIFLGCPWRAYLRLGGGDLTAIAGIIGLCVGILGGIFFANRGFSLGKSSEQSKSSGFIGVLFTLVLLVLLLAQFKFGENLAVYFSEKGPGAQHSAIWMSLAGGALLGVLMQKSRFCTIGAFRNFVLFRDTQLLNGVIALVVFAAITNSLLGQFHVGFEQQPIAHNQYIWNFFAMALCGLCFSLGGGCPGKQLVNIGEGNNDAALFVLGMLLGAAIAHNFGLAASPAGVTAYTPYVLALGFMACIYIGVSNKSKI</sequence>
<feature type="transmembrane region" description="Helical" evidence="1">
    <location>
        <begin position="193"/>
        <end position="210"/>
    </location>
</feature>
<feature type="transmembrane region" description="Helical" evidence="1">
    <location>
        <begin position="86"/>
        <end position="109"/>
    </location>
</feature>
<dbReference type="AlphaFoldDB" id="A0A336NHT4"/>
<dbReference type="EMBL" id="UFSP01000004">
    <property type="protein sequence ID" value="SSZ30453.1"/>
    <property type="molecule type" value="Genomic_DNA"/>
</dbReference>
<name>A0A336NHT4_AGGAP</name>
<proteinExistence type="predicted"/>
<evidence type="ECO:0000256" key="1">
    <source>
        <dbReference type="SAM" id="Phobius"/>
    </source>
</evidence>
<feature type="transmembrane region" description="Helical" evidence="1">
    <location>
        <begin position="266"/>
        <end position="288"/>
    </location>
</feature>
<feature type="transmembrane region" description="Helical" evidence="1">
    <location>
        <begin position="300"/>
        <end position="318"/>
    </location>
</feature>
<dbReference type="RefSeq" id="WP_005704201.1">
    <property type="nucleotide sequence ID" value="NZ_MAQF01000023.1"/>
</dbReference>
<evidence type="ECO:0000313" key="2">
    <source>
        <dbReference type="EMBL" id="SSZ30453.1"/>
    </source>
</evidence>
<keyword evidence="1" id="KW-0812">Transmembrane</keyword>
<evidence type="ECO:0000313" key="3">
    <source>
        <dbReference type="Proteomes" id="UP000253728"/>
    </source>
</evidence>
<reference evidence="2 3" key="1">
    <citation type="submission" date="2018-06" db="EMBL/GenBank/DDBJ databases">
        <authorList>
            <consortium name="Pathogen Informatics"/>
            <person name="Doyle S."/>
        </authorList>
    </citation>
    <scope>NUCLEOTIDE SEQUENCE [LARGE SCALE GENOMIC DNA]</scope>
    <source>
        <strain evidence="2 3">NCTC5908</strain>
    </source>
</reference>
<feature type="transmembrane region" description="Helical" evidence="1">
    <location>
        <begin position="121"/>
        <end position="142"/>
    </location>
</feature>
<accession>A0A336NHT4</accession>
<dbReference type="NCBIfam" id="TIGR04112">
    <property type="entry name" value="seleno_YedE"/>
    <property type="match status" value="1"/>
</dbReference>
<dbReference type="GeneID" id="49635171"/>
<organism evidence="2 3">
    <name type="scientific">Aggregatibacter aphrophilus</name>
    <name type="common">Haemophilus aphrophilus</name>
    <dbReference type="NCBI Taxonomy" id="732"/>
    <lineage>
        <taxon>Bacteria</taxon>
        <taxon>Pseudomonadati</taxon>
        <taxon>Pseudomonadota</taxon>
        <taxon>Gammaproteobacteria</taxon>
        <taxon>Pasteurellales</taxon>
        <taxon>Pasteurellaceae</taxon>
        <taxon>Aggregatibacter</taxon>
    </lineage>
</organism>
<dbReference type="InterPro" id="IPR007272">
    <property type="entry name" value="Sulf_transp_TsuA/YedE"/>
</dbReference>
<protein>
    <submittedName>
        <fullName evidence="2">Predicted transporter component</fullName>
    </submittedName>
</protein>
<gene>
    <name evidence="2" type="ORF">NCTC5908_02283</name>
</gene>
<feature type="transmembrane region" description="Helical" evidence="1">
    <location>
        <begin position="154"/>
        <end position="173"/>
    </location>
</feature>
<dbReference type="InterPro" id="IPR026366">
    <property type="entry name" value="Seleno_YedE"/>
</dbReference>
<dbReference type="Pfam" id="PF04143">
    <property type="entry name" value="Sulf_transp"/>
    <property type="match status" value="1"/>
</dbReference>